<dbReference type="PANTHER" id="PTHR21198">
    <property type="entry name" value="GLUTAMATE RACEMASE"/>
    <property type="match status" value="1"/>
</dbReference>
<evidence type="ECO:0000256" key="6">
    <source>
        <dbReference type="ARBA" id="ARBA00023316"/>
    </source>
</evidence>
<keyword evidence="6" id="KW-0961">Cell wall biogenesis/degradation</keyword>
<dbReference type="EMBL" id="BARS01006515">
    <property type="protein sequence ID" value="GAF69657.1"/>
    <property type="molecule type" value="Genomic_DNA"/>
</dbReference>
<gene>
    <name evidence="7" type="ORF">S01H1_12669</name>
</gene>
<dbReference type="AlphaFoldDB" id="X0S127"/>
<accession>X0S127</accession>
<evidence type="ECO:0000256" key="5">
    <source>
        <dbReference type="ARBA" id="ARBA00023235"/>
    </source>
</evidence>
<evidence type="ECO:0000256" key="4">
    <source>
        <dbReference type="ARBA" id="ARBA00022984"/>
    </source>
</evidence>
<comment type="caution">
    <text evidence="7">The sequence shown here is derived from an EMBL/GenBank/DDBJ whole genome shotgun (WGS) entry which is preliminary data.</text>
</comment>
<dbReference type="GO" id="GO:0009252">
    <property type="term" value="P:peptidoglycan biosynthetic process"/>
    <property type="evidence" value="ECO:0007669"/>
    <property type="project" value="UniProtKB-KW"/>
</dbReference>
<keyword evidence="4" id="KW-0573">Peptidoglycan synthesis</keyword>
<protein>
    <recommendedName>
        <fullName evidence="2">glutamate racemase</fullName>
        <ecNumber evidence="2">5.1.1.3</ecNumber>
    </recommendedName>
</protein>
<sequence>MVEKLLQILPKENIVYFGDTARVPYGNKSKETVTRFSKEIVKFLLRFKVKLVIVACNTASSLSLEVLKNTFRVPVVGVIKPGVEEALRLSKTKRIGVIGTDATVASNTYKKEILARRKNSFVIQKSCPLFVPLVENEWLNDDITRR</sequence>
<dbReference type="Gene3D" id="3.40.50.1860">
    <property type="match status" value="2"/>
</dbReference>
<proteinExistence type="predicted"/>
<dbReference type="NCBIfam" id="TIGR00067">
    <property type="entry name" value="glut_race"/>
    <property type="match status" value="1"/>
</dbReference>
<keyword evidence="3" id="KW-0133">Cell shape</keyword>
<dbReference type="GO" id="GO:0071555">
    <property type="term" value="P:cell wall organization"/>
    <property type="evidence" value="ECO:0007669"/>
    <property type="project" value="UniProtKB-KW"/>
</dbReference>
<dbReference type="GO" id="GO:0008360">
    <property type="term" value="P:regulation of cell shape"/>
    <property type="evidence" value="ECO:0007669"/>
    <property type="project" value="UniProtKB-KW"/>
</dbReference>
<feature type="non-terminal residue" evidence="7">
    <location>
        <position position="146"/>
    </location>
</feature>
<dbReference type="InterPro" id="IPR004391">
    <property type="entry name" value="Glu_race"/>
</dbReference>
<reference evidence="7" key="1">
    <citation type="journal article" date="2014" name="Front. Microbiol.">
        <title>High frequency of phylogenetically diverse reductive dehalogenase-homologous genes in deep subseafloor sedimentary metagenomes.</title>
        <authorList>
            <person name="Kawai M."/>
            <person name="Futagami T."/>
            <person name="Toyoda A."/>
            <person name="Takaki Y."/>
            <person name="Nishi S."/>
            <person name="Hori S."/>
            <person name="Arai W."/>
            <person name="Tsubouchi T."/>
            <person name="Morono Y."/>
            <person name="Uchiyama I."/>
            <person name="Ito T."/>
            <person name="Fujiyama A."/>
            <person name="Inagaki F."/>
            <person name="Takami H."/>
        </authorList>
    </citation>
    <scope>NUCLEOTIDE SEQUENCE</scope>
    <source>
        <strain evidence="7">Expedition CK06-06</strain>
    </source>
</reference>
<dbReference type="SUPFAM" id="SSF53681">
    <property type="entry name" value="Aspartate/glutamate racemase"/>
    <property type="match status" value="2"/>
</dbReference>
<dbReference type="EC" id="5.1.1.3" evidence="2"/>
<comment type="catalytic activity">
    <reaction evidence="1">
        <text>L-glutamate = D-glutamate</text>
        <dbReference type="Rhea" id="RHEA:12813"/>
        <dbReference type="ChEBI" id="CHEBI:29985"/>
        <dbReference type="ChEBI" id="CHEBI:29986"/>
        <dbReference type="EC" id="5.1.1.3"/>
    </reaction>
</comment>
<dbReference type="PANTHER" id="PTHR21198:SF2">
    <property type="entry name" value="GLUTAMATE RACEMASE"/>
    <property type="match status" value="1"/>
</dbReference>
<dbReference type="InterPro" id="IPR018187">
    <property type="entry name" value="Asp/Glu_racemase_AS_1"/>
</dbReference>
<evidence type="ECO:0000256" key="3">
    <source>
        <dbReference type="ARBA" id="ARBA00022960"/>
    </source>
</evidence>
<name>X0S127_9ZZZZ</name>
<evidence type="ECO:0000313" key="7">
    <source>
        <dbReference type="EMBL" id="GAF69657.1"/>
    </source>
</evidence>
<dbReference type="PROSITE" id="PS00923">
    <property type="entry name" value="ASP_GLU_RACEMASE_1"/>
    <property type="match status" value="1"/>
</dbReference>
<keyword evidence="5" id="KW-0413">Isomerase</keyword>
<dbReference type="InterPro" id="IPR001920">
    <property type="entry name" value="Asp/Glu_race"/>
</dbReference>
<dbReference type="Pfam" id="PF01177">
    <property type="entry name" value="Asp_Glu_race"/>
    <property type="match status" value="1"/>
</dbReference>
<evidence type="ECO:0000256" key="1">
    <source>
        <dbReference type="ARBA" id="ARBA00001602"/>
    </source>
</evidence>
<evidence type="ECO:0000256" key="2">
    <source>
        <dbReference type="ARBA" id="ARBA00013090"/>
    </source>
</evidence>
<dbReference type="GO" id="GO:0008881">
    <property type="term" value="F:glutamate racemase activity"/>
    <property type="evidence" value="ECO:0007669"/>
    <property type="project" value="UniProtKB-EC"/>
</dbReference>
<organism evidence="7">
    <name type="scientific">marine sediment metagenome</name>
    <dbReference type="NCBI Taxonomy" id="412755"/>
    <lineage>
        <taxon>unclassified sequences</taxon>
        <taxon>metagenomes</taxon>
        <taxon>ecological metagenomes</taxon>
    </lineage>
</organism>
<dbReference type="InterPro" id="IPR015942">
    <property type="entry name" value="Asp/Glu/hydantoin_racemase"/>
</dbReference>